<keyword evidence="2" id="KW-1185">Reference proteome</keyword>
<dbReference type="AlphaFoldDB" id="A0AAW2G4H4"/>
<sequence length="94" mass="11537">MYNSFSIVIGSGEIRSRAIHLFIFLFYGRDSCRQNNKMRRNMIFRIYKFSFQFVPYLWVCRYKILYYNCDLYEKIVASVIFIRTLFKNIKDNDI</sequence>
<name>A0AAW2G4H4_9HYME</name>
<dbReference type="EMBL" id="JADYXP020000006">
    <property type="protein sequence ID" value="KAL0121417.1"/>
    <property type="molecule type" value="Genomic_DNA"/>
</dbReference>
<comment type="caution">
    <text evidence="1">The sequence shown here is derived from an EMBL/GenBank/DDBJ whole genome shotgun (WGS) entry which is preliminary data.</text>
</comment>
<proteinExistence type="predicted"/>
<organism evidence="1 2">
    <name type="scientific">Cardiocondyla obscurior</name>
    <dbReference type="NCBI Taxonomy" id="286306"/>
    <lineage>
        <taxon>Eukaryota</taxon>
        <taxon>Metazoa</taxon>
        <taxon>Ecdysozoa</taxon>
        <taxon>Arthropoda</taxon>
        <taxon>Hexapoda</taxon>
        <taxon>Insecta</taxon>
        <taxon>Pterygota</taxon>
        <taxon>Neoptera</taxon>
        <taxon>Endopterygota</taxon>
        <taxon>Hymenoptera</taxon>
        <taxon>Apocrita</taxon>
        <taxon>Aculeata</taxon>
        <taxon>Formicoidea</taxon>
        <taxon>Formicidae</taxon>
        <taxon>Myrmicinae</taxon>
        <taxon>Cardiocondyla</taxon>
    </lineage>
</organism>
<reference evidence="1 2" key="1">
    <citation type="submission" date="2023-03" db="EMBL/GenBank/DDBJ databases">
        <title>High recombination rates correlate with genetic variation in Cardiocondyla obscurior ants.</title>
        <authorList>
            <person name="Errbii M."/>
        </authorList>
    </citation>
    <scope>NUCLEOTIDE SEQUENCE [LARGE SCALE GENOMIC DNA]</scope>
    <source>
        <strain evidence="1">Alpha-2009</strain>
        <tissue evidence="1">Whole body</tissue>
    </source>
</reference>
<dbReference type="Proteomes" id="UP001430953">
    <property type="component" value="Unassembled WGS sequence"/>
</dbReference>
<gene>
    <name evidence="1" type="ORF">PUN28_006733</name>
</gene>
<evidence type="ECO:0000313" key="2">
    <source>
        <dbReference type="Proteomes" id="UP001430953"/>
    </source>
</evidence>
<evidence type="ECO:0000313" key="1">
    <source>
        <dbReference type="EMBL" id="KAL0121417.1"/>
    </source>
</evidence>
<protein>
    <submittedName>
        <fullName evidence="1">Uncharacterized protein</fullName>
    </submittedName>
</protein>
<accession>A0AAW2G4H4</accession>